<dbReference type="GO" id="GO:0043236">
    <property type="term" value="F:laminin binding"/>
    <property type="evidence" value="ECO:0007669"/>
    <property type="project" value="TreeGrafter"/>
</dbReference>
<protein>
    <recommendedName>
        <fullName evidence="2">Galectin</fullName>
    </recommendedName>
</protein>
<dbReference type="AlphaFoldDB" id="A0AA41MIN9"/>
<proteinExistence type="predicted"/>
<dbReference type="InterPro" id="IPR044156">
    <property type="entry name" value="Galectin-like"/>
</dbReference>
<dbReference type="Proteomes" id="UP001166674">
    <property type="component" value="Unassembled WGS sequence"/>
</dbReference>
<dbReference type="InterPro" id="IPR013320">
    <property type="entry name" value="ConA-like_dom_sf"/>
</dbReference>
<name>A0AA41MIN9_SCICA</name>
<evidence type="ECO:0000259" key="3">
    <source>
        <dbReference type="PROSITE" id="PS51304"/>
    </source>
</evidence>
<evidence type="ECO:0000256" key="2">
    <source>
        <dbReference type="RuleBase" id="RU102079"/>
    </source>
</evidence>
<dbReference type="SMART" id="SM00276">
    <property type="entry name" value="GLECT"/>
    <property type="match status" value="1"/>
</dbReference>
<dbReference type="GO" id="GO:0005615">
    <property type="term" value="C:extracellular space"/>
    <property type="evidence" value="ECO:0007669"/>
    <property type="project" value="TreeGrafter"/>
</dbReference>
<accession>A0AA41MIN9</accession>
<organism evidence="4 5">
    <name type="scientific">Sciurus carolinensis</name>
    <name type="common">Eastern gray squirrel</name>
    <dbReference type="NCBI Taxonomy" id="30640"/>
    <lineage>
        <taxon>Eukaryota</taxon>
        <taxon>Metazoa</taxon>
        <taxon>Chordata</taxon>
        <taxon>Craniata</taxon>
        <taxon>Vertebrata</taxon>
        <taxon>Euteleostomi</taxon>
        <taxon>Mammalia</taxon>
        <taxon>Eutheria</taxon>
        <taxon>Euarchontoglires</taxon>
        <taxon>Glires</taxon>
        <taxon>Rodentia</taxon>
        <taxon>Sciuromorpha</taxon>
        <taxon>Sciuridae</taxon>
        <taxon>Sciurinae</taxon>
        <taxon>Sciurini</taxon>
        <taxon>Sciurus</taxon>
    </lineage>
</organism>
<dbReference type="Pfam" id="PF00337">
    <property type="entry name" value="Gal-bind_lectin"/>
    <property type="match status" value="1"/>
</dbReference>
<dbReference type="SMART" id="SM00908">
    <property type="entry name" value="Gal-bind_lectin"/>
    <property type="match status" value="1"/>
</dbReference>
<dbReference type="CDD" id="cd00070">
    <property type="entry name" value="GLECT"/>
    <property type="match status" value="1"/>
</dbReference>
<reference evidence="4" key="1">
    <citation type="submission" date="2020-03" db="EMBL/GenBank/DDBJ databases">
        <title>Studies in the Genomics of Life Span.</title>
        <authorList>
            <person name="Glass D."/>
        </authorList>
    </citation>
    <scope>NUCLEOTIDE SEQUENCE</scope>
    <source>
        <strain evidence="4">SUZIE</strain>
        <tissue evidence="4">Muscle</tissue>
    </source>
</reference>
<keyword evidence="5" id="KW-1185">Reference proteome</keyword>
<feature type="domain" description="Galectin" evidence="3">
    <location>
        <begin position="123"/>
        <end position="254"/>
    </location>
</feature>
<dbReference type="Gene3D" id="2.60.120.200">
    <property type="match status" value="1"/>
</dbReference>
<dbReference type="EMBL" id="JAATJV010188272">
    <property type="protein sequence ID" value="MBZ3872499.1"/>
    <property type="molecule type" value="Genomic_DNA"/>
</dbReference>
<dbReference type="InterPro" id="IPR001079">
    <property type="entry name" value="Galectin_CRD"/>
</dbReference>
<dbReference type="GO" id="GO:0030395">
    <property type="term" value="F:lactose binding"/>
    <property type="evidence" value="ECO:0007669"/>
    <property type="project" value="TreeGrafter"/>
</dbReference>
<sequence length="254" mass="28090">MRNETRPSPMPGEAALVHYTKPRGGHLLQRSRVLCWKGDSHAGQEVPDSSLASCLVRSLYLVPDREASTPTGQPQLCHDSHLPYSHVYPQYLPSLRRSVAPQYPQVKQCQALSLAHKPLHDQGLVASNLNLKPGECLKVRGEVAPDAKSFVLNLGKDSNNLCLHFNPRFNAYGDANTIVCNSKDGGAWGTEQREPAFPFQPGSVVEVCISFDQTDLTIKLPDGHEFKFPNRLNLEAINYLAADGDFKIKCIAFE</sequence>
<dbReference type="SUPFAM" id="SSF49899">
    <property type="entry name" value="Concanavalin A-like lectins/glucanases"/>
    <property type="match status" value="1"/>
</dbReference>
<comment type="caution">
    <text evidence="4">The sequence shown here is derived from an EMBL/GenBank/DDBJ whole genome shotgun (WGS) entry which is preliminary data.</text>
</comment>
<keyword evidence="1 2" id="KW-0430">Lectin</keyword>
<evidence type="ECO:0000256" key="1">
    <source>
        <dbReference type="ARBA" id="ARBA00022734"/>
    </source>
</evidence>
<dbReference type="PANTHER" id="PTHR11346:SF97">
    <property type="entry name" value="GALECTIN-1"/>
    <property type="match status" value="1"/>
</dbReference>
<dbReference type="PANTHER" id="PTHR11346">
    <property type="entry name" value="GALECTIN"/>
    <property type="match status" value="1"/>
</dbReference>
<evidence type="ECO:0000313" key="4">
    <source>
        <dbReference type="EMBL" id="MBZ3872499.1"/>
    </source>
</evidence>
<dbReference type="PROSITE" id="PS51304">
    <property type="entry name" value="GALECTIN"/>
    <property type="match status" value="1"/>
</dbReference>
<dbReference type="FunFam" id="2.60.120.200:FF:000021">
    <property type="entry name" value="Galectin"/>
    <property type="match status" value="1"/>
</dbReference>
<gene>
    <name evidence="4" type="ORF">SUZIE_118245</name>
</gene>
<evidence type="ECO:0000313" key="5">
    <source>
        <dbReference type="Proteomes" id="UP001166674"/>
    </source>
</evidence>